<accession>A0A9D1EW50</accession>
<name>A0A9D1EW50_9FIRM</name>
<dbReference type="AlphaFoldDB" id="A0A9D1EW50"/>
<proteinExistence type="predicted"/>
<dbReference type="EMBL" id="DVIQ01000106">
    <property type="protein sequence ID" value="HIS32939.1"/>
    <property type="molecule type" value="Genomic_DNA"/>
</dbReference>
<feature type="domain" description="DUF5716" evidence="1">
    <location>
        <begin position="88"/>
        <end position="387"/>
    </location>
</feature>
<reference evidence="2" key="1">
    <citation type="submission" date="2020-10" db="EMBL/GenBank/DDBJ databases">
        <authorList>
            <person name="Gilroy R."/>
        </authorList>
    </citation>
    <scope>NUCLEOTIDE SEQUENCE</scope>
    <source>
        <strain evidence="2">CHK190-19873</strain>
    </source>
</reference>
<organism evidence="2 3">
    <name type="scientific">Candidatus Limivivens intestinipullorum</name>
    <dbReference type="NCBI Taxonomy" id="2840858"/>
    <lineage>
        <taxon>Bacteria</taxon>
        <taxon>Bacillati</taxon>
        <taxon>Bacillota</taxon>
        <taxon>Clostridia</taxon>
        <taxon>Lachnospirales</taxon>
        <taxon>Lachnospiraceae</taxon>
        <taxon>Lachnospiraceae incertae sedis</taxon>
        <taxon>Candidatus Limivivens</taxon>
    </lineage>
</organism>
<sequence>MINELNEIAVGIDLCRKSTQITFYNRKNTEPKTVAAGSENSKYQIETPKELFSLVEEETERGTELLAEFFGSCFERLSGAGAPDCLYVMVTMKKMRPVWASAVTEALKRRNVLEENIYLQDHRESFFNYVMNQRKDLWNYHVALFEYETDRITAWELAVDTRTKPAFVRVEEKSHVFVDEKARSGMDEEQWKKEKDRRFLSQIQEMFKGKVFSSAYLIGNGFDKEWARESLRFLCTRRHVFMGDNLYTKGACYGAMARCGMAGSGDYLYAGPDMIEYNMGMEMLVRGNREYYSMITAGVNWYSARHVCEFILDDTKDIVFLSRHLDGSQMSHTVTLTELPKRPNRATRIHLEMEFVSKNRCRVRMEDLGLGSLYPSSGKQWEAVIDLGRERKESEA</sequence>
<dbReference type="Pfam" id="PF18980">
    <property type="entry name" value="DUF5716_C"/>
    <property type="match status" value="1"/>
</dbReference>
<evidence type="ECO:0000313" key="3">
    <source>
        <dbReference type="Proteomes" id="UP000823935"/>
    </source>
</evidence>
<reference evidence="2" key="2">
    <citation type="journal article" date="2021" name="PeerJ">
        <title>Extensive microbial diversity within the chicken gut microbiome revealed by metagenomics and culture.</title>
        <authorList>
            <person name="Gilroy R."/>
            <person name="Ravi A."/>
            <person name="Getino M."/>
            <person name="Pursley I."/>
            <person name="Horton D.L."/>
            <person name="Alikhan N.F."/>
            <person name="Baker D."/>
            <person name="Gharbi K."/>
            <person name="Hall N."/>
            <person name="Watson M."/>
            <person name="Adriaenssens E.M."/>
            <person name="Foster-Nyarko E."/>
            <person name="Jarju S."/>
            <person name="Secka A."/>
            <person name="Antonio M."/>
            <person name="Oren A."/>
            <person name="Chaudhuri R.R."/>
            <person name="La Ragione R."/>
            <person name="Hildebrand F."/>
            <person name="Pallen M.J."/>
        </authorList>
    </citation>
    <scope>NUCLEOTIDE SEQUENCE</scope>
    <source>
        <strain evidence="2">CHK190-19873</strain>
    </source>
</reference>
<protein>
    <recommendedName>
        <fullName evidence="1">DUF5716 domain-containing protein</fullName>
    </recommendedName>
</protein>
<dbReference type="InterPro" id="IPR043770">
    <property type="entry name" value="DUF5716_C"/>
</dbReference>
<evidence type="ECO:0000259" key="1">
    <source>
        <dbReference type="Pfam" id="PF18980"/>
    </source>
</evidence>
<gene>
    <name evidence="2" type="ORF">IAB44_15545</name>
</gene>
<dbReference type="Proteomes" id="UP000823935">
    <property type="component" value="Unassembled WGS sequence"/>
</dbReference>
<comment type="caution">
    <text evidence="2">The sequence shown here is derived from an EMBL/GenBank/DDBJ whole genome shotgun (WGS) entry which is preliminary data.</text>
</comment>
<evidence type="ECO:0000313" key="2">
    <source>
        <dbReference type="EMBL" id="HIS32939.1"/>
    </source>
</evidence>